<dbReference type="EMBL" id="JABSTU010000002">
    <property type="protein sequence ID" value="KAH8038235.1"/>
    <property type="molecule type" value="Genomic_DNA"/>
</dbReference>
<evidence type="ECO:0000313" key="2">
    <source>
        <dbReference type="Proteomes" id="UP000821866"/>
    </source>
</evidence>
<keyword evidence="2" id="KW-1185">Reference proteome</keyword>
<gene>
    <name evidence="1" type="ORF">HPB51_026132</name>
</gene>
<comment type="caution">
    <text evidence="1">The sequence shown here is derived from an EMBL/GenBank/DDBJ whole genome shotgun (WGS) entry which is preliminary data.</text>
</comment>
<accession>A0A9J6EUR7</accession>
<reference evidence="1" key="2">
    <citation type="submission" date="2021-09" db="EMBL/GenBank/DDBJ databases">
        <authorList>
            <person name="Jia N."/>
            <person name="Wang J."/>
            <person name="Shi W."/>
            <person name="Du L."/>
            <person name="Sun Y."/>
            <person name="Zhan W."/>
            <person name="Jiang J."/>
            <person name="Wang Q."/>
            <person name="Zhang B."/>
            <person name="Ji P."/>
            <person name="Sakyi L.B."/>
            <person name="Cui X."/>
            <person name="Yuan T."/>
            <person name="Jiang B."/>
            <person name="Yang W."/>
            <person name="Lam T.T.-Y."/>
            <person name="Chang Q."/>
            <person name="Ding S."/>
            <person name="Wang X."/>
            <person name="Zhu J."/>
            <person name="Ruan X."/>
            <person name="Zhao L."/>
            <person name="Wei J."/>
            <person name="Que T."/>
            <person name="Du C."/>
            <person name="Cheng J."/>
            <person name="Dai P."/>
            <person name="Han X."/>
            <person name="Huang E."/>
            <person name="Gao Y."/>
            <person name="Liu J."/>
            <person name="Shao H."/>
            <person name="Ye R."/>
            <person name="Li L."/>
            <person name="Wei W."/>
            <person name="Wang X."/>
            <person name="Wang C."/>
            <person name="Huo Q."/>
            <person name="Li W."/>
            <person name="Guo W."/>
            <person name="Chen H."/>
            <person name="Chen S."/>
            <person name="Zhou L."/>
            <person name="Zhou L."/>
            <person name="Ni X."/>
            <person name="Tian J."/>
            <person name="Zhou Y."/>
            <person name="Sheng Y."/>
            <person name="Liu T."/>
            <person name="Pan Y."/>
            <person name="Xia L."/>
            <person name="Li J."/>
            <person name="Zhao F."/>
            <person name="Cao W."/>
        </authorList>
    </citation>
    <scope>NUCLEOTIDE SEQUENCE</scope>
    <source>
        <strain evidence="1">Rmic-2018</strain>
        <tissue evidence="1">Larvae</tissue>
    </source>
</reference>
<evidence type="ECO:0000313" key="1">
    <source>
        <dbReference type="EMBL" id="KAH8038235.1"/>
    </source>
</evidence>
<dbReference type="AlphaFoldDB" id="A0A9J6EUR7"/>
<sequence>MKPRGSTAIAQPQACKTGSTPAACVESPRQLVTWKSTQTHRIRSDELVNVLETKITMDLHAAFGPGGIGTAVQRFTGSTTNAGISVGPLWNQNIVVLGGKTESLASKLIGDITLTTGDCQVPFQGHLKSAGETCKGVVTVADNETAEFIGASSSGSTAKFCMCGNSEHPTLQW</sequence>
<proteinExistence type="predicted"/>
<organism evidence="1 2">
    <name type="scientific">Rhipicephalus microplus</name>
    <name type="common">Cattle tick</name>
    <name type="synonym">Boophilus microplus</name>
    <dbReference type="NCBI Taxonomy" id="6941"/>
    <lineage>
        <taxon>Eukaryota</taxon>
        <taxon>Metazoa</taxon>
        <taxon>Ecdysozoa</taxon>
        <taxon>Arthropoda</taxon>
        <taxon>Chelicerata</taxon>
        <taxon>Arachnida</taxon>
        <taxon>Acari</taxon>
        <taxon>Parasitiformes</taxon>
        <taxon>Ixodida</taxon>
        <taxon>Ixodoidea</taxon>
        <taxon>Ixodidae</taxon>
        <taxon>Rhipicephalinae</taxon>
        <taxon>Rhipicephalus</taxon>
        <taxon>Boophilus</taxon>
    </lineage>
</organism>
<dbReference type="Proteomes" id="UP000821866">
    <property type="component" value="Chromosome 10"/>
</dbReference>
<name>A0A9J6EUR7_RHIMP</name>
<protein>
    <submittedName>
        <fullName evidence="1">Uncharacterized protein</fullName>
    </submittedName>
</protein>
<reference evidence="1" key="1">
    <citation type="journal article" date="2020" name="Cell">
        <title>Large-Scale Comparative Analyses of Tick Genomes Elucidate Their Genetic Diversity and Vector Capacities.</title>
        <authorList>
            <consortium name="Tick Genome and Microbiome Consortium (TIGMIC)"/>
            <person name="Jia N."/>
            <person name="Wang J."/>
            <person name="Shi W."/>
            <person name="Du L."/>
            <person name="Sun Y."/>
            <person name="Zhan W."/>
            <person name="Jiang J.F."/>
            <person name="Wang Q."/>
            <person name="Zhang B."/>
            <person name="Ji P."/>
            <person name="Bell-Sakyi L."/>
            <person name="Cui X.M."/>
            <person name="Yuan T.T."/>
            <person name="Jiang B.G."/>
            <person name="Yang W.F."/>
            <person name="Lam T.T."/>
            <person name="Chang Q.C."/>
            <person name="Ding S.J."/>
            <person name="Wang X.J."/>
            <person name="Zhu J.G."/>
            <person name="Ruan X.D."/>
            <person name="Zhao L."/>
            <person name="Wei J.T."/>
            <person name="Ye R.Z."/>
            <person name="Que T.C."/>
            <person name="Du C.H."/>
            <person name="Zhou Y.H."/>
            <person name="Cheng J.X."/>
            <person name="Dai P.F."/>
            <person name="Guo W.B."/>
            <person name="Han X.H."/>
            <person name="Huang E.J."/>
            <person name="Li L.F."/>
            <person name="Wei W."/>
            <person name="Gao Y.C."/>
            <person name="Liu J.Z."/>
            <person name="Shao H.Z."/>
            <person name="Wang X."/>
            <person name="Wang C.C."/>
            <person name="Yang T.C."/>
            <person name="Huo Q.B."/>
            <person name="Li W."/>
            <person name="Chen H.Y."/>
            <person name="Chen S.E."/>
            <person name="Zhou L.G."/>
            <person name="Ni X.B."/>
            <person name="Tian J.H."/>
            <person name="Sheng Y."/>
            <person name="Liu T."/>
            <person name="Pan Y.S."/>
            <person name="Xia L.Y."/>
            <person name="Li J."/>
            <person name="Zhao F."/>
            <person name="Cao W.C."/>
        </authorList>
    </citation>
    <scope>NUCLEOTIDE SEQUENCE</scope>
    <source>
        <strain evidence="1">Rmic-2018</strain>
    </source>
</reference>